<dbReference type="Pfam" id="PF12796">
    <property type="entry name" value="Ank_2"/>
    <property type="match status" value="3"/>
</dbReference>
<dbReference type="HOGENOM" id="CLU_617204_0_0_1"/>
<feature type="repeat" description="ANK" evidence="3">
    <location>
        <begin position="146"/>
        <end position="178"/>
    </location>
</feature>
<dbReference type="PANTHER" id="PTHR24189:SF50">
    <property type="entry name" value="ANKYRIN REPEAT AND SOCS BOX PROTEIN 2"/>
    <property type="match status" value="1"/>
</dbReference>
<organism evidence="5 6">
    <name type="scientific">Megaselia scalaris</name>
    <name type="common">Humpbacked fly</name>
    <name type="synonym">Phora scalaris</name>
    <dbReference type="NCBI Taxonomy" id="36166"/>
    <lineage>
        <taxon>Eukaryota</taxon>
        <taxon>Metazoa</taxon>
        <taxon>Ecdysozoa</taxon>
        <taxon>Arthropoda</taxon>
        <taxon>Hexapoda</taxon>
        <taxon>Insecta</taxon>
        <taxon>Pterygota</taxon>
        <taxon>Neoptera</taxon>
        <taxon>Endopterygota</taxon>
        <taxon>Diptera</taxon>
        <taxon>Brachycera</taxon>
        <taxon>Muscomorpha</taxon>
        <taxon>Platypezoidea</taxon>
        <taxon>Phoridae</taxon>
        <taxon>Megaseliini</taxon>
        <taxon>Megaselia</taxon>
    </lineage>
</organism>
<dbReference type="EMBL" id="CAQQ02093536">
    <property type="status" value="NOT_ANNOTATED_CDS"/>
    <property type="molecule type" value="Genomic_DNA"/>
</dbReference>
<reference evidence="6" key="1">
    <citation type="submission" date="2013-02" db="EMBL/GenBank/DDBJ databases">
        <authorList>
            <person name="Hughes D."/>
        </authorList>
    </citation>
    <scope>NUCLEOTIDE SEQUENCE</scope>
    <source>
        <strain>Durham</strain>
        <strain evidence="6">NC isolate 2 -- Noor lab</strain>
    </source>
</reference>
<dbReference type="PANTHER" id="PTHR24189">
    <property type="entry name" value="MYOTROPHIN"/>
    <property type="match status" value="1"/>
</dbReference>
<dbReference type="InterPro" id="IPR002110">
    <property type="entry name" value="Ankyrin_rpt"/>
</dbReference>
<dbReference type="Gene3D" id="1.25.40.20">
    <property type="entry name" value="Ankyrin repeat-containing domain"/>
    <property type="match status" value="4"/>
</dbReference>
<dbReference type="OMA" id="EIHEAVW"/>
<dbReference type="AlphaFoldDB" id="T1H3H4"/>
<dbReference type="EnsemblMetazoa" id="MESCA010802-RA">
    <property type="protein sequence ID" value="MESCA010802-PA"/>
    <property type="gene ID" value="MESCA010802"/>
</dbReference>
<dbReference type="EMBL" id="CAQQ02093537">
    <property type="status" value="NOT_ANNOTATED_CDS"/>
    <property type="molecule type" value="Genomic_DNA"/>
</dbReference>
<protein>
    <submittedName>
        <fullName evidence="5">Uncharacterized protein</fullName>
    </submittedName>
</protein>
<reference evidence="5" key="2">
    <citation type="submission" date="2015-06" db="UniProtKB">
        <authorList>
            <consortium name="EnsemblMetazoa"/>
        </authorList>
    </citation>
    <scope>IDENTIFICATION</scope>
</reference>
<proteinExistence type="predicted"/>
<dbReference type="PRINTS" id="PR01415">
    <property type="entry name" value="ANKYRIN"/>
</dbReference>
<dbReference type="STRING" id="36166.T1H3H4"/>
<dbReference type="InterPro" id="IPR036770">
    <property type="entry name" value="Ankyrin_rpt-contain_sf"/>
</dbReference>
<dbReference type="PROSITE" id="PS50088">
    <property type="entry name" value="ANK_REPEAT"/>
    <property type="match status" value="7"/>
</dbReference>
<dbReference type="Proteomes" id="UP000015102">
    <property type="component" value="Unassembled WGS sequence"/>
</dbReference>
<evidence type="ECO:0000256" key="3">
    <source>
        <dbReference type="PROSITE-ProRule" id="PRU00023"/>
    </source>
</evidence>
<feature type="region of interest" description="Disordered" evidence="4">
    <location>
        <begin position="1"/>
        <end position="38"/>
    </location>
</feature>
<evidence type="ECO:0000313" key="5">
    <source>
        <dbReference type="EnsemblMetazoa" id="MESCA010802-PA"/>
    </source>
</evidence>
<dbReference type="SMART" id="SM00248">
    <property type="entry name" value="ANK"/>
    <property type="match status" value="8"/>
</dbReference>
<keyword evidence="1" id="KW-0677">Repeat</keyword>
<keyword evidence="2 3" id="KW-0040">ANK repeat</keyword>
<dbReference type="PROSITE" id="PS50297">
    <property type="entry name" value="ANK_REP_REGION"/>
    <property type="match status" value="6"/>
</dbReference>
<feature type="repeat" description="ANK" evidence="3">
    <location>
        <begin position="285"/>
        <end position="318"/>
    </location>
</feature>
<accession>T1H3H4</accession>
<feature type="repeat" description="ANK" evidence="3">
    <location>
        <begin position="114"/>
        <end position="146"/>
    </location>
</feature>
<dbReference type="SUPFAM" id="SSF48403">
    <property type="entry name" value="Ankyrin repeat"/>
    <property type="match status" value="1"/>
</dbReference>
<dbReference type="Pfam" id="PF00023">
    <property type="entry name" value="Ank"/>
    <property type="match status" value="1"/>
</dbReference>
<evidence type="ECO:0000256" key="2">
    <source>
        <dbReference type="ARBA" id="ARBA00023043"/>
    </source>
</evidence>
<name>T1H3H4_MEGSC</name>
<keyword evidence="6" id="KW-1185">Reference proteome</keyword>
<feature type="repeat" description="ANK" evidence="3">
    <location>
        <begin position="182"/>
        <end position="214"/>
    </location>
</feature>
<sequence length="444" mass="48391">MENLGYKEGSAKPRRISRTTSIIKNEQEQPLDNGNNTRYKAVPPNLMVRWRNNPEAILDAQYPAEDFAYMECGPSPPAESVPSMYDSFDEPASELSVQICADTLRADIYFCDQNGISALHLAAFSGCLTSANFLISKGVDVNLQPKCYTPLHCAAFGNSVEVAKLLLNNGALLTLDTNKPNCEESLLHCAVRANALECLSLFIEEGADVNSLKPNGTNSIHLAADLGNVQCLEILLNANGADPNIRICIREKESTALHLAADEGNVECVDLLLSKGADAKLKNHRGFTALHLAARTSSLECVESLLRNGNADANAEDFDHRTPLHAAIGKSENAFDILETLISWGANVNHKDIYGFTALHLAALDGLAQCVEMLIFHGADVTTKSKKGTSALNVITRKTPASVAMIQQKLDAAITLHHSQDPVNREVELELDFRHYYNIVIPEK</sequence>
<evidence type="ECO:0000256" key="1">
    <source>
        <dbReference type="ARBA" id="ARBA00022737"/>
    </source>
</evidence>
<feature type="repeat" description="ANK" evidence="3">
    <location>
        <begin position="319"/>
        <end position="353"/>
    </location>
</feature>
<feature type="repeat" description="ANK" evidence="3">
    <location>
        <begin position="354"/>
        <end position="386"/>
    </location>
</feature>
<evidence type="ECO:0000313" key="6">
    <source>
        <dbReference type="Proteomes" id="UP000015102"/>
    </source>
</evidence>
<dbReference type="InterPro" id="IPR050745">
    <property type="entry name" value="Multifunctional_regulatory"/>
</dbReference>
<feature type="compositionally biased region" description="Polar residues" evidence="4">
    <location>
        <begin position="18"/>
        <end position="38"/>
    </location>
</feature>
<feature type="repeat" description="ANK" evidence="3">
    <location>
        <begin position="252"/>
        <end position="284"/>
    </location>
</feature>
<evidence type="ECO:0000256" key="4">
    <source>
        <dbReference type="SAM" id="MobiDB-lite"/>
    </source>
</evidence>